<evidence type="ECO:0000256" key="3">
    <source>
        <dbReference type="ARBA" id="ARBA00022679"/>
    </source>
</evidence>
<keyword evidence="2" id="KW-0328">Glycosyltransferase</keyword>
<accession>A0A4R2RM55</accession>
<feature type="transmembrane region" description="Helical" evidence="4">
    <location>
        <begin position="892"/>
        <end position="909"/>
    </location>
</feature>
<proteinExistence type="inferred from homology"/>
<protein>
    <submittedName>
        <fullName evidence="6">Cellulose synthase/poly-beta-1,6-N-acetylglucosamine synthase-like glycosyltransferase</fullName>
    </submittedName>
</protein>
<dbReference type="Pfam" id="PF13646">
    <property type="entry name" value="HEAT_2"/>
    <property type="match status" value="1"/>
</dbReference>
<feature type="transmembrane region" description="Helical" evidence="4">
    <location>
        <begin position="868"/>
        <end position="886"/>
    </location>
</feature>
<dbReference type="Proteomes" id="UP000294813">
    <property type="component" value="Unassembled WGS sequence"/>
</dbReference>
<gene>
    <name evidence="6" type="ORF">EDD73_11194</name>
</gene>
<evidence type="ECO:0000256" key="1">
    <source>
        <dbReference type="ARBA" id="ARBA00006739"/>
    </source>
</evidence>
<comment type="similarity">
    <text evidence="1">Belongs to the glycosyltransferase 2 family.</text>
</comment>
<evidence type="ECO:0000256" key="4">
    <source>
        <dbReference type="SAM" id="Phobius"/>
    </source>
</evidence>
<reference evidence="6 7" key="1">
    <citation type="submission" date="2019-03" db="EMBL/GenBank/DDBJ databases">
        <title>Genomic Encyclopedia of Type Strains, Phase IV (KMG-IV): sequencing the most valuable type-strain genomes for metagenomic binning, comparative biology and taxonomic classification.</title>
        <authorList>
            <person name="Goeker M."/>
        </authorList>
    </citation>
    <scope>NUCLEOTIDE SEQUENCE [LARGE SCALE GENOMIC DNA]</scope>
    <source>
        <strain evidence="6 7">DSM 11170</strain>
    </source>
</reference>
<sequence>MIAGQGWLWTVIAGLLAANTVMILWLIGQYWWNRRQQKVARQVEHFLAHQAEQASPAELDCFFRRYRRTMMRYVVAFCQNISVHDHRAQRLFQQLARLGMDRYYIKRLDSAWRSRRMEAAVMLGLFPSSAVREALEQAIRQERDLVVRLYLAVALSEIADRCSLPVLLDTLVGAPAWYREKVQALLHDFGQGIVDYFPQWVLRPEKEVQLALVDVAAAYATEELKRYLLWQSRSPLPAVAHAAVRSMRHHYAQELAAPFYLQHDDPVIRQVAIEALAQLPSRATVEILIEILRDRSMKPTTVYALSTILRKRPRYIAMVVERFQNENNPDIKNGLAATLGNRIEYFLAKLLSSEKAAMKALLYEIISLGKINSIIGFLNKNKNIEIEDELLPIIGRVIAENEEVHKEFCTYLNERILRKLGQAKLAIPRGAREEPKTEGKIRFLYLILALIVIFFPSFHVLRHGEMVGNASWMEHLFTYVIDYNYFLIYYTFTINTIYLLLLIFSVLGVMQQNRRWQIKRFPTLFRDRMLPSVSIIAPAYNEEATVVESVNSLLNLNYPDYELIVVNDGSTDQTLNTLIRYFSLEKVDRITEQRLQTMPVRGIYMNESLPKLLVIDKINGGKADSLNTGINYGTREFFCGIDADSLLETDALLRIASLTMDEAKETIAAGGNIFPINGCTVERGMITATHIPKGEIARMQTIEYLRAFIVGRVGWAFMQSLLIVSGAFGLFNRERVIEIGGYMTAKERFRKDTVGEDMEIVVRLNRHMREKKLPHATLFAYNANCWTEVPDSLRILGRQRDRWQRGLIEIMAHHKRLIFNPVYGRIGLIAFPYFLFFEMIGPIVEFQGYIMVLLAFLFGLLDLSTAALLFLATVCYGILISIASLLAAERQVSHFSTGELITLIGYSLLENLGYRQLMSYYRVAGFFSSLRRTGSWGKMERKGFVSSLTGSPAIAKPAIAKPDILKPAAPKPDILLESAVTNPDTLKPAAPPSAGPSRLERWRPVLAVLLIIGLLLSPIYLWWKEPIRATEAWIVDYTVPNPERREHLGLVWVMNHYKFFHPNGRAYMPEQDYYGFFPKTDGTFFTRLLPEDDRIPDMLYLADAYGVYSDDFLLTNRAGTRSELFFGGLREEDEKIVRAKMEQGTTVIAEFNTLALPTAGGVRSRMEQHLGIHRQGWIGRFFLDLSRDVEVPVWLVQNYEAQYNLPWDFHGPGFAFVSDTDQVLVLRKGIDTGKHDLTFQFSAEPGQEFGITESIPYYYWFEWIEPADQAEVLAEYHLDVTEEGLVALQRMGLKPDFPAIIRYQSGYNQNYYFAGDFADSSQVPRWWQYQGFAQVRKFFSVDKKGEGDAFFWRCYVPMMHKILNDQWANKRTHLPGY</sequence>
<dbReference type="SUPFAM" id="SSF53448">
    <property type="entry name" value="Nucleotide-diphospho-sugar transferases"/>
    <property type="match status" value="1"/>
</dbReference>
<feature type="transmembrane region" description="Helical" evidence="4">
    <location>
        <begin position="6"/>
        <end position="28"/>
    </location>
</feature>
<dbReference type="PANTHER" id="PTHR43630:SF1">
    <property type="entry name" value="POLY-BETA-1,6-N-ACETYL-D-GLUCOSAMINE SYNTHASE"/>
    <property type="match status" value="1"/>
</dbReference>
<dbReference type="InterPro" id="IPR001173">
    <property type="entry name" value="Glyco_trans_2-like"/>
</dbReference>
<dbReference type="RefSeq" id="WP_131919220.1">
    <property type="nucleotide sequence ID" value="NZ_JAOQNU010000011.1"/>
</dbReference>
<evidence type="ECO:0000259" key="5">
    <source>
        <dbReference type="Pfam" id="PF00535"/>
    </source>
</evidence>
<feature type="transmembrane region" description="Helical" evidence="4">
    <location>
        <begin position="443"/>
        <end position="461"/>
    </location>
</feature>
<evidence type="ECO:0000256" key="2">
    <source>
        <dbReference type="ARBA" id="ARBA00022676"/>
    </source>
</evidence>
<dbReference type="Gene3D" id="3.90.550.10">
    <property type="entry name" value="Spore Coat Polysaccharide Biosynthesis Protein SpsA, Chain A"/>
    <property type="match status" value="1"/>
</dbReference>
<dbReference type="GO" id="GO:0016757">
    <property type="term" value="F:glycosyltransferase activity"/>
    <property type="evidence" value="ECO:0007669"/>
    <property type="project" value="UniProtKB-KW"/>
</dbReference>
<comment type="caution">
    <text evidence="6">The sequence shown here is derived from an EMBL/GenBank/DDBJ whole genome shotgun (WGS) entry which is preliminary data.</text>
</comment>
<dbReference type="InterPro" id="IPR016024">
    <property type="entry name" value="ARM-type_fold"/>
</dbReference>
<dbReference type="SUPFAM" id="SSF48371">
    <property type="entry name" value="ARM repeat"/>
    <property type="match status" value="1"/>
</dbReference>
<dbReference type="SMART" id="SM00567">
    <property type="entry name" value="EZ_HEAT"/>
    <property type="match status" value="3"/>
</dbReference>
<dbReference type="EMBL" id="SLXT01000011">
    <property type="protein sequence ID" value="TCP64233.1"/>
    <property type="molecule type" value="Genomic_DNA"/>
</dbReference>
<dbReference type="OrthoDB" id="9768769at2"/>
<keyword evidence="4" id="KW-1133">Transmembrane helix</keyword>
<dbReference type="PANTHER" id="PTHR43630">
    <property type="entry name" value="POLY-BETA-1,6-N-ACETYL-D-GLUCOSAMINE SYNTHASE"/>
    <property type="match status" value="1"/>
</dbReference>
<dbReference type="Gene3D" id="1.25.10.10">
    <property type="entry name" value="Leucine-rich Repeat Variant"/>
    <property type="match status" value="2"/>
</dbReference>
<dbReference type="CDD" id="cd06423">
    <property type="entry name" value="CESA_like"/>
    <property type="match status" value="1"/>
</dbReference>
<dbReference type="InterPro" id="IPR004155">
    <property type="entry name" value="PBS_lyase_HEAT"/>
</dbReference>
<feature type="transmembrane region" description="Helical" evidence="4">
    <location>
        <begin position="487"/>
        <end position="510"/>
    </location>
</feature>
<organism evidence="6 7">
    <name type="scientific">Heliophilum fasciatum</name>
    <dbReference type="NCBI Taxonomy" id="35700"/>
    <lineage>
        <taxon>Bacteria</taxon>
        <taxon>Bacillati</taxon>
        <taxon>Bacillota</taxon>
        <taxon>Clostridia</taxon>
        <taxon>Eubacteriales</taxon>
        <taxon>Heliobacteriaceae</taxon>
        <taxon>Heliophilum</taxon>
    </lineage>
</organism>
<dbReference type="InterPro" id="IPR029044">
    <property type="entry name" value="Nucleotide-diphossugar_trans"/>
</dbReference>
<feature type="domain" description="Glycosyltransferase 2-like" evidence="5">
    <location>
        <begin position="534"/>
        <end position="714"/>
    </location>
</feature>
<evidence type="ECO:0000313" key="7">
    <source>
        <dbReference type="Proteomes" id="UP000294813"/>
    </source>
</evidence>
<name>A0A4R2RM55_9FIRM</name>
<keyword evidence="7" id="KW-1185">Reference proteome</keyword>
<feature type="transmembrane region" description="Helical" evidence="4">
    <location>
        <begin position="1005"/>
        <end position="1023"/>
    </location>
</feature>
<evidence type="ECO:0000313" key="6">
    <source>
        <dbReference type="EMBL" id="TCP64233.1"/>
    </source>
</evidence>
<keyword evidence="4" id="KW-0812">Transmembrane</keyword>
<dbReference type="Pfam" id="PF00535">
    <property type="entry name" value="Glycos_transf_2"/>
    <property type="match status" value="1"/>
</dbReference>
<keyword evidence="4" id="KW-0472">Membrane</keyword>
<feature type="transmembrane region" description="Helical" evidence="4">
    <location>
        <begin position="843"/>
        <end position="861"/>
    </location>
</feature>
<dbReference type="InterPro" id="IPR011989">
    <property type="entry name" value="ARM-like"/>
</dbReference>
<keyword evidence="3 6" id="KW-0808">Transferase</keyword>